<keyword evidence="4" id="KW-1185">Reference proteome</keyword>
<dbReference type="Pfam" id="PF03313">
    <property type="entry name" value="SDH_alpha"/>
    <property type="match status" value="1"/>
</dbReference>
<dbReference type="PIRSF" id="PIRSF006054">
    <property type="entry name" value="UCP006054"/>
    <property type="match status" value="1"/>
</dbReference>
<dbReference type="RefSeq" id="WP_268048579.1">
    <property type="nucleotide sequence ID" value="NZ_JAPQES010000001.1"/>
</dbReference>
<sequence length="427" mass="45691">MYKDKIISLLKNEMGQALGVTEPAAIALASCKAYEVVGGNLKKIKIITDPGVFKNGFSCGIPGTDEMGNEIAAILGVLAGNSKLELKVLENIKEEHIVKAKKLREEKIAEVDVKKGLTEILIDTTVITDKGTGRVVIKEKHTNIVLIEVNGKIKYKAEDNEKEEVNKEKFSLTNLKLIDFVNFVNEVSFEDIKFTLEAVKVNKELAEEGMNGAGMGLGKTIAELAKEQKISQDIVSYAQMLTGYAVDARMGGMSKPAMTICGSGDHGIIATMPLAAVAEKMNIGEERLAKAIALSYLVTIYIKKLSGRLSAFCGCAVAAGTGVSVGAVYLLEGNVKQMEYTINNMSANITGMICDGGNLGCSLKAVTATNAAIMSALLSLKNIFIPNNSGIVANTVEETMKNIGKIASPGMLETNNVILDTMLERNK</sequence>
<dbReference type="HAMAP" id="MF_01845">
    <property type="entry name" value="UPF0597"/>
    <property type="match status" value="1"/>
</dbReference>
<evidence type="ECO:0000313" key="3">
    <source>
        <dbReference type="EMBL" id="MCY6370050.1"/>
    </source>
</evidence>
<protein>
    <recommendedName>
        <fullName evidence="1">UPF0597 protein OXH55_05345</fullName>
    </recommendedName>
</protein>
<reference evidence="3" key="1">
    <citation type="submission" date="2022-12" db="EMBL/GenBank/DDBJ databases">
        <authorList>
            <person name="Wang J."/>
        </authorList>
    </citation>
    <scope>NUCLEOTIDE SEQUENCE</scope>
    <source>
        <strain evidence="3">HY-42-06</strain>
    </source>
</reference>
<dbReference type="PANTHER" id="PTHR30501">
    <property type="entry name" value="UPF0597 PROTEIN YHAM"/>
    <property type="match status" value="1"/>
</dbReference>
<dbReference type="PANTHER" id="PTHR30501:SF2">
    <property type="entry name" value="UPF0597 PROTEIN YHAM"/>
    <property type="match status" value="1"/>
</dbReference>
<dbReference type="Proteomes" id="UP001079657">
    <property type="component" value="Unassembled WGS sequence"/>
</dbReference>
<feature type="domain" description="Serine dehydratase-like alpha subunit" evidence="2">
    <location>
        <begin position="85"/>
        <end position="419"/>
    </location>
</feature>
<dbReference type="EMBL" id="JAPQES010000001">
    <property type="protein sequence ID" value="MCY6370050.1"/>
    <property type="molecule type" value="Genomic_DNA"/>
</dbReference>
<dbReference type="InterPro" id="IPR021144">
    <property type="entry name" value="UPF0597"/>
</dbReference>
<evidence type="ECO:0000259" key="2">
    <source>
        <dbReference type="Pfam" id="PF03313"/>
    </source>
</evidence>
<comment type="similarity">
    <text evidence="1">Belongs to the UPF0597 family.</text>
</comment>
<dbReference type="GO" id="GO:0003941">
    <property type="term" value="F:L-serine ammonia-lyase activity"/>
    <property type="evidence" value="ECO:0007669"/>
    <property type="project" value="UniProtKB-EC"/>
</dbReference>
<proteinExistence type="inferred from homology"/>
<evidence type="ECO:0000313" key="4">
    <source>
        <dbReference type="Proteomes" id="UP001079657"/>
    </source>
</evidence>
<comment type="caution">
    <text evidence="3">The sequence shown here is derived from an EMBL/GenBank/DDBJ whole genome shotgun (WGS) entry which is preliminary data.</text>
</comment>
<name>A0ABT4CLX4_9CLOT</name>
<accession>A0ABT4CLX4</accession>
<organism evidence="3 4">
    <name type="scientific">Clostridium ganghwense</name>
    <dbReference type="NCBI Taxonomy" id="312089"/>
    <lineage>
        <taxon>Bacteria</taxon>
        <taxon>Bacillati</taxon>
        <taxon>Bacillota</taxon>
        <taxon>Clostridia</taxon>
        <taxon>Eubacteriales</taxon>
        <taxon>Clostridiaceae</taxon>
        <taxon>Clostridium</taxon>
    </lineage>
</organism>
<dbReference type="InterPro" id="IPR005130">
    <property type="entry name" value="Ser_deHydtase-like_asu"/>
</dbReference>
<gene>
    <name evidence="3" type="ORF">OXH55_05345</name>
</gene>
<keyword evidence="3" id="KW-0456">Lyase</keyword>
<evidence type="ECO:0000256" key="1">
    <source>
        <dbReference type="HAMAP-Rule" id="MF_01845"/>
    </source>
</evidence>